<keyword evidence="4" id="KW-1185">Reference proteome</keyword>
<dbReference type="KEGG" id="sng:SNE_A14420"/>
<feature type="domain" description="Serpin" evidence="2">
    <location>
        <begin position="36"/>
        <end position="407"/>
    </location>
</feature>
<dbReference type="Gene3D" id="3.30.497.10">
    <property type="entry name" value="Antithrombin, subunit I, domain 2"/>
    <property type="match status" value="1"/>
</dbReference>
<dbReference type="AlphaFoldDB" id="F8L910"/>
<dbReference type="PANTHER" id="PTHR11461">
    <property type="entry name" value="SERINE PROTEASE INHIBITOR, SERPIN"/>
    <property type="match status" value="1"/>
</dbReference>
<accession>F8L910</accession>
<evidence type="ECO:0000259" key="2">
    <source>
        <dbReference type="SMART" id="SM00093"/>
    </source>
</evidence>
<dbReference type="EMBL" id="FR872582">
    <property type="protein sequence ID" value="CCB89319.1"/>
    <property type="molecule type" value="Genomic_DNA"/>
</dbReference>
<dbReference type="Proteomes" id="UP000000496">
    <property type="component" value="Chromosome gsn.131"/>
</dbReference>
<dbReference type="InterPro" id="IPR000215">
    <property type="entry name" value="Serpin_fam"/>
</dbReference>
<dbReference type="InterPro" id="IPR023795">
    <property type="entry name" value="Serpin_CS"/>
</dbReference>
<dbReference type="RefSeq" id="WP_013943786.1">
    <property type="nucleotide sequence ID" value="NC_015713.1"/>
</dbReference>
<dbReference type="InterPro" id="IPR023796">
    <property type="entry name" value="Serpin_dom"/>
</dbReference>
<gene>
    <name evidence="3" type="ordered locus">SNE_A14420</name>
</gene>
<proteinExistence type="inferred from homology"/>
<reference evidence="3 4" key="2">
    <citation type="journal article" date="2011" name="Mol. Biol. Evol.">
        <title>Unity in variety--the pan-genome of the Chlamydiae.</title>
        <authorList>
            <person name="Collingro A."/>
            <person name="Tischler P."/>
            <person name="Weinmaier T."/>
            <person name="Penz T."/>
            <person name="Heinz E."/>
            <person name="Brunham R.C."/>
            <person name="Read T.D."/>
            <person name="Bavoil P.M."/>
            <person name="Sachse K."/>
            <person name="Kahane S."/>
            <person name="Friedman M.G."/>
            <person name="Rattei T."/>
            <person name="Myers G.S."/>
            <person name="Horn M."/>
        </authorList>
    </citation>
    <scope>NUCLEOTIDE SEQUENCE [LARGE SCALE GENOMIC DNA]</scope>
    <source>
        <strain evidence="4">ATCC VR-1471 / Z</strain>
    </source>
</reference>
<dbReference type="GO" id="GO:0004867">
    <property type="term" value="F:serine-type endopeptidase inhibitor activity"/>
    <property type="evidence" value="ECO:0007669"/>
    <property type="project" value="InterPro"/>
</dbReference>
<dbReference type="CDD" id="cd19590">
    <property type="entry name" value="serpin_thermopin-like"/>
    <property type="match status" value="1"/>
</dbReference>
<dbReference type="PROSITE" id="PS00284">
    <property type="entry name" value="SERPIN"/>
    <property type="match status" value="1"/>
</dbReference>
<dbReference type="InterPro" id="IPR042178">
    <property type="entry name" value="Serpin_sf_1"/>
</dbReference>
<dbReference type="SUPFAM" id="SSF56574">
    <property type="entry name" value="Serpins"/>
    <property type="match status" value="1"/>
</dbReference>
<dbReference type="PANTHER" id="PTHR11461:SF211">
    <property type="entry name" value="GH10112P-RELATED"/>
    <property type="match status" value="1"/>
</dbReference>
<protein>
    <submittedName>
        <fullName evidence="3">Uncharacterized serpin-like protein TK1782</fullName>
    </submittedName>
</protein>
<dbReference type="GO" id="GO:0005615">
    <property type="term" value="C:extracellular space"/>
    <property type="evidence" value="ECO:0007669"/>
    <property type="project" value="InterPro"/>
</dbReference>
<dbReference type="Pfam" id="PF00079">
    <property type="entry name" value="Serpin"/>
    <property type="match status" value="1"/>
</dbReference>
<reference key="1">
    <citation type="journal article" date="2011" name="Mol. Biol. Evol.">
        <title>Unity in variety -- the pan-genome of the Chlamydiae.</title>
        <authorList>
            <person name="Collingro A."/>
            <person name="Tischler P."/>
            <person name="Weinmaier T."/>
            <person name="Penz T."/>
            <person name="Heinz E."/>
            <person name="Brunham R.C."/>
            <person name="Read T.D."/>
            <person name="Bavoil P.M."/>
            <person name="Sachse K."/>
            <person name="Kahane S."/>
            <person name="Friedman M.G."/>
            <person name="Rattei T."/>
            <person name="Myers G.S.A."/>
            <person name="Horn M."/>
        </authorList>
    </citation>
    <scope>NUCLEOTIDE SEQUENCE</scope>
    <source>
        <strain>Z</strain>
    </source>
</reference>
<dbReference type="HOGENOM" id="CLU_023330_0_1_0"/>
<sequence length="416" mass="45973">MKRALLIILGFLFGICGSLECALSKQTETLIDDLNQAALLEFYLMKKGDNPLASPYSIQSSFLMAYMGAKGKTAKQIAQVLSMTLPQNQLGTAFAELTDYLLAPTSQHGYKLKIGNGMWIDDNLSVLSTYKEIVAKDFNGDVQQIDFGAPTTAAETINAWVSEETGGNIKHLLSPQDISPSTVLLLTNGLFLQGPWNSPFSSKLTESKPFLTSNKVSINVPTMQQIGTFPYYEDDNSQILALPLISEDTQPNLALIIFLPKETLLTDIFDFYYAQQQQSSAAFLDFTNKFENARVDIHLPKFAFSKRFFLKNFFLSIGMDDAFSPSADFSGITGAKNIYISDAFHESYVKIDEGGIFAAAASGVQFNLKSTLPDQAPKPFNANHPFFYCIADLKTKLLLFMGVVNDPSISYKEENP</sequence>
<dbReference type="InterPro" id="IPR042185">
    <property type="entry name" value="Serpin_sf_2"/>
</dbReference>
<dbReference type="InterPro" id="IPR036186">
    <property type="entry name" value="Serpin_sf"/>
</dbReference>
<dbReference type="OrthoDB" id="9764871at2"/>
<evidence type="ECO:0000313" key="4">
    <source>
        <dbReference type="Proteomes" id="UP000000496"/>
    </source>
</evidence>
<dbReference type="STRING" id="331113.SNE_A14420"/>
<evidence type="ECO:0000256" key="1">
    <source>
        <dbReference type="RuleBase" id="RU000411"/>
    </source>
</evidence>
<dbReference type="Gene3D" id="2.30.39.10">
    <property type="entry name" value="Alpha-1-antitrypsin, domain 1"/>
    <property type="match status" value="1"/>
</dbReference>
<dbReference type="eggNOG" id="COG4826">
    <property type="taxonomic scope" value="Bacteria"/>
</dbReference>
<evidence type="ECO:0000313" key="3">
    <source>
        <dbReference type="EMBL" id="CCB89319.1"/>
    </source>
</evidence>
<name>F8L910_SIMNZ</name>
<organism evidence="3 4">
    <name type="scientific">Simkania negevensis (strain ATCC VR-1471 / DSM 27360 / Z)</name>
    <dbReference type="NCBI Taxonomy" id="331113"/>
    <lineage>
        <taxon>Bacteria</taxon>
        <taxon>Pseudomonadati</taxon>
        <taxon>Chlamydiota</taxon>
        <taxon>Chlamydiia</taxon>
        <taxon>Parachlamydiales</taxon>
        <taxon>Simkaniaceae</taxon>
        <taxon>Simkania</taxon>
    </lineage>
</organism>
<dbReference type="SMART" id="SM00093">
    <property type="entry name" value="SERPIN"/>
    <property type="match status" value="1"/>
</dbReference>
<comment type="similarity">
    <text evidence="1">Belongs to the serpin family.</text>
</comment>